<accession>A0A2G5HX26</accession>
<evidence type="ECO:0000256" key="4">
    <source>
        <dbReference type="ARBA" id="ARBA00023157"/>
    </source>
</evidence>
<feature type="domain" description="Chitin-binding type-4" evidence="9">
    <location>
        <begin position="17"/>
        <end position="187"/>
    </location>
</feature>
<dbReference type="PANTHER" id="PTHR36575:SF2">
    <property type="entry name" value="CHITIN-BINDING TYPE-4 DOMAIN-CONTAINING PROTEIN-RELATED"/>
    <property type="match status" value="1"/>
</dbReference>
<keyword evidence="2" id="KW-0479">Metal-binding</keyword>
<dbReference type="InterPro" id="IPR052282">
    <property type="entry name" value="Starch-active_LPMO"/>
</dbReference>
<protein>
    <recommendedName>
        <fullName evidence="9">Chitin-binding type-4 domain-containing protein</fullName>
    </recommendedName>
</protein>
<keyword evidence="8" id="KW-0732">Signal</keyword>
<comment type="similarity">
    <text evidence="6">Belongs to the polysaccharide monooxygenase AA13 family.</text>
</comment>
<evidence type="ECO:0000256" key="2">
    <source>
        <dbReference type="ARBA" id="ARBA00022723"/>
    </source>
</evidence>
<keyword evidence="13" id="KW-1185">Reference proteome</keyword>
<keyword evidence="5" id="KW-0325">Glycoprotein</keyword>
<feature type="chain" id="PRO_5013929039" description="Chitin-binding type-4 domain-containing protein" evidence="8">
    <location>
        <begin position="17"/>
        <end position="253"/>
    </location>
</feature>
<evidence type="ECO:0000313" key="13">
    <source>
        <dbReference type="Proteomes" id="UP001302367"/>
    </source>
</evidence>
<organism evidence="10 12">
    <name type="scientific">Cercospora beticola</name>
    <name type="common">Sugarbeet leaf spot fungus</name>
    <dbReference type="NCBI Taxonomy" id="122368"/>
    <lineage>
        <taxon>Eukaryota</taxon>
        <taxon>Fungi</taxon>
        <taxon>Dikarya</taxon>
        <taxon>Ascomycota</taxon>
        <taxon>Pezizomycotina</taxon>
        <taxon>Dothideomycetes</taxon>
        <taxon>Dothideomycetidae</taxon>
        <taxon>Mycosphaerellales</taxon>
        <taxon>Mycosphaerellaceae</taxon>
        <taxon>Cercospora</taxon>
    </lineage>
</organism>
<reference evidence="10 12" key="1">
    <citation type="submission" date="2015-10" db="EMBL/GenBank/DDBJ databases">
        <title>The cercosporin biosynthetic gene cluster was horizontally transferred to several fungal lineages and shown to be expanded in Cercospora beticola based on microsynteny with recipient genomes.</title>
        <authorList>
            <person name="De Jonge R."/>
            <person name="Ebert M.K."/>
            <person name="Suttle J.C."/>
            <person name="Jurick Ii W.M."/>
            <person name="Secor G.A."/>
            <person name="Thomma B.P."/>
            <person name="Van De Peer Y."/>
            <person name="Bolton M.D."/>
        </authorList>
    </citation>
    <scope>NUCLEOTIDE SEQUENCE [LARGE SCALE GENOMIC DNA]</scope>
    <source>
        <strain evidence="10 12">09-40</strain>
    </source>
</reference>
<dbReference type="Pfam" id="PF03067">
    <property type="entry name" value="LPMO_10"/>
    <property type="match status" value="1"/>
</dbReference>
<dbReference type="EMBL" id="CP134185">
    <property type="protein sequence ID" value="WPA98520.1"/>
    <property type="molecule type" value="Genomic_DNA"/>
</dbReference>
<feature type="signal peptide" evidence="8">
    <location>
        <begin position="1"/>
        <end position="16"/>
    </location>
</feature>
<dbReference type="InterPro" id="IPR004302">
    <property type="entry name" value="Cellulose/chitin-bd_N"/>
</dbReference>
<evidence type="ECO:0000256" key="3">
    <source>
        <dbReference type="ARBA" id="ARBA00023008"/>
    </source>
</evidence>
<keyword evidence="3" id="KW-0186">Copper</keyword>
<evidence type="ECO:0000256" key="6">
    <source>
        <dbReference type="ARBA" id="ARBA00034311"/>
    </source>
</evidence>
<evidence type="ECO:0000313" key="10">
    <source>
        <dbReference type="EMBL" id="PIA97095.1"/>
    </source>
</evidence>
<comment type="cofactor">
    <cofactor evidence="1">
        <name>Cu(2+)</name>
        <dbReference type="ChEBI" id="CHEBI:29036"/>
    </cofactor>
</comment>
<reference evidence="11 13" key="2">
    <citation type="submission" date="2023-09" db="EMBL/GenBank/DDBJ databases">
        <title>Complete-Gapless Cercospora beticola genome.</title>
        <authorList>
            <person name="Wyatt N.A."/>
            <person name="Spanner R.E."/>
            <person name="Bolton M.D."/>
        </authorList>
    </citation>
    <scope>NUCLEOTIDE SEQUENCE [LARGE SCALE GENOMIC DNA]</scope>
    <source>
        <strain evidence="11">Cb09-40</strain>
    </source>
</reference>
<evidence type="ECO:0000313" key="11">
    <source>
        <dbReference type="EMBL" id="WPA98520.1"/>
    </source>
</evidence>
<dbReference type="EMBL" id="LKMD01000102">
    <property type="protein sequence ID" value="PIA97095.1"/>
    <property type="molecule type" value="Genomic_DNA"/>
</dbReference>
<dbReference type="PANTHER" id="PTHR36575">
    <property type="entry name" value="BINDING PROTEIN, PUTATIVE (AFU_ORTHOLOGUE AFUA_1G14430)-RELATED"/>
    <property type="match status" value="1"/>
</dbReference>
<name>A0A2G5HX26_CERBT</name>
<dbReference type="Proteomes" id="UP000230605">
    <property type="component" value="Chromosome 2"/>
</dbReference>
<evidence type="ECO:0000256" key="7">
    <source>
        <dbReference type="SAM" id="MobiDB-lite"/>
    </source>
</evidence>
<evidence type="ECO:0000256" key="8">
    <source>
        <dbReference type="SAM" id="SignalP"/>
    </source>
</evidence>
<dbReference type="Proteomes" id="UP001302367">
    <property type="component" value="Chromosome 2"/>
</dbReference>
<evidence type="ECO:0000259" key="9">
    <source>
        <dbReference type="Pfam" id="PF03067"/>
    </source>
</evidence>
<evidence type="ECO:0000256" key="1">
    <source>
        <dbReference type="ARBA" id="ARBA00001973"/>
    </source>
</evidence>
<feature type="compositionally biased region" description="Low complexity" evidence="7">
    <location>
        <begin position="195"/>
        <end position="227"/>
    </location>
</feature>
<dbReference type="GO" id="GO:0046872">
    <property type="term" value="F:metal ion binding"/>
    <property type="evidence" value="ECO:0007669"/>
    <property type="project" value="UniProtKB-KW"/>
</dbReference>
<sequence length="253" mass="26313">MKYLAAVAAFLELVSAHGYFETPIARQPGPAYEAACGSQAYNMMKGDINGNVQGLLQLVANQQDYDAEACGLWLCKGMKFDDNTDNVQTYTAGQEVDLDFAIRAPHSGYANVSIVETATNSIIASDLKKWDEYALTSRPSVASESQFSITIPDNLGSQCSTAGDCVIQMYWNSPPPVDQTYESCIDFTVGGSGSGTSPAPAPVSTTAPAPVPTTTPGSGSGGNTTAPVTPPVANGTTGAGNSTKGGSYQYFCA</sequence>
<feature type="region of interest" description="Disordered" evidence="7">
    <location>
        <begin position="195"/>
        <end position="240"/>
    </location>
</feature>
<evidence type="ECO:0000256" key="5">
    <source>
        <dbReference type="ARBA" id="ARBA00023180"/>
    </source>
</evidence>
<dbReference type="AlphaFoldDB" id="A0A2G5HX26"/>
<keyword evidence="4" id="KW-1015">Disulfide bond</keyword>
<proteinExistence type="inferred from homology"/>
<dbReference type="OrthoDB" id="120613at2759"/>
<dbReference type="Gene3D" id="2.70.50.70">
    <property type="match status" value="1"/>
</dbReference>
<evidence type="ECO:0000313" key="12">
    <source>
        <dbReference type="Proteomes" id="UP000230605"/>
    </source>
</evidence>
<gene>
    <name evidence="10" type="ORF">CB0940_05923</name>
    <name evidence="11" type="ORF">RHO25_003132</name>
</gene>